<comment type="caution">
    <text evidence="2">The sequence shown here is derived from an EMBL/GenBank/DDBJ whole genome shotgun (WGS) entry which is preliminary data.</text>
</comment>
<name>A0ABR0PLU9_GOSAR</name>
<gene>
    <name evidence="2" type="ORF">PVK06_020240</name>
</gene>
<accession>A0ABR0PLU9</accession>
<feature type="region of interest" description="Disordered" evidence="1">
    <location>
        <begin position="87"/>
        <end position="133"/>
    </location>
</feature>
<protein>
    <submittedName>
        <fullName evidence="2">Uncharacterized protein</fullName>
    </submittedName>
</protein>
<feature type="compositionally biased region" description="Basic residues" evidence="1">
    <location>
        <begin position="105"/>
        <end position="114"/>
    </location>
</feature>
<keyword evidence="3" id="KW-1185">Reference proteome</keyword>
<reference evidence="2 3" key="1">
    <citation type="submission" date="2023-03" db="EMBL/GenBank/DDBJ databases">
        <title>WGS of Gossypium arboreum.</title>
        <authorList>
            <person name="Yu D."/>
        </authorList>
    </citation>
    <scope>NUCLEOTIDE SEQUENCE [LARGE SCALE GENOMIC DNA]</scope>
    <source>
        <tissue evidence="2">Leaf</tissue>
    </source>
</reference>
<proteinExistence type="predicted"/>
<evidence type="ECO:0000313" key="2">
    <source>
        <dbReference type="EMBL" id="KAK5825409.1"/>
    </source>
</evidence>
<evidence type="ECO:0000313" key="3">
    <source>
        <dbReference type="Proteomes" id="UP001358586"/>
    </source>
</evidence>
<organism evidence="2 3">
    <name type="scientific">Gossypium arboreum</name>
    <name type="common">Tree cotton</name>
    <name type="synonym">Gossypium nanking</name>
    <dbReference type="NCBI Taxonomy" id="29729"/>
    <lineage>
        <taxon>Eukaryota</taxon>
        <taxon>Viridiplantae</taxon>
        <taxon>Streptophyta</taxon>
        <taxon>Embryophyta</taxon>
        <taxon>Tracheophyta</taxon>
        <taxon>Spermatophyta</taxon>
        <taxon>Magnoliopsida</taxon>
        <taxon>eudicotyledons</taxon>
        <taxon>Gunneridae</taxon>
        <taxon>Pentapetalae</taxon>
        <taxon>rosids</taxon>
        <taxon>malvids</taxon>
        <taxon>Malvales</taxon>
        <taxon>Malvaceae</taxon>
        <taxon>Malvoideae</taxon>
        <taxon>Gossypium</taxon>
    </lineage>
</organism>
<dbReference type="EMBL" id="JARKNE010000006">
    <property type="protein sequence ID" value="KAK5825409.1"/>
    <property type="molecule type" value="Genomic_DNA"/>
</dbReference>
<dbReference type="Proteomes" id="UP001358586">
    <property type="component" value="Chromosome 6"/>
</dbReference>
<sequence>MDYHLRKVDTLVKEYTLKFMGFFVELEDNDAELDINTQIEIEFKSLTKEFAGFRVVYNLGNKTLTLTRLIKELQSYELMLNGGKSVREKPETNLAVGPSSFKGEKKAKGKKKPTKSSVPPCVDRKKSKKSKDP</sequence>
<evidence type="ECO:0000256" key="1">
    <source>
        <dbReference type="SAM" id="MobiDB-lite"/>
    </source>
</evidence>